<feature type="transmembrane region" description="Helical" evidence="6">
    <location>
        <begin position="103"/>
        <end position="122"/>
    </location>
</feature>
<sequence length="457" mass="51055">MSTKHQQIQEQSPEIDSPFDDDEQEQSNTSNYVAENDKAALLSKSSSPRESIEEDLLNSLSISPLEDDFSHNRYEVPLPSEVEKDTHDPAVSLNNETFLKKTCLNLFYIFTWYIFSTGISLYNKWMVDKDHFNFPYPLFITSMHQVMQFICSGLCLLVFPSLRPTKHPSKKDYVTKVVPCGVATGLDIGLSNSSLKTITLSFYTMCKSSSLAFVLMFAFIFKLEKPTFSLIGVILIISLGVLLMVVTETSFALIGFIQVMTAALLGGLRWSLTQILLKKESMGLHNPMVTIFFLAPIMWGSLLICAIVIEGLGDMFSSSFFADFSTSCYTMLAILFGGLMAFLMVSAEFMLISRTSVVTLSVAGIFKEVVTIFVSIVTFGDTVTGINIAGLCVTLFGIGLYNWLKIHQMKRKNMDTGYSKINQVSLGEDGVFMANVVNATAEWDEETLEMTRTRWNL</sequence>
<accession>A0ABR2X0Q8</accession>
<keyword evidence="9" id="KW-1185">Reference proteome</keyword>
<dbReference type="InterPro" id="IPR050186">
    <property type="entry name" value="TPT_transporter"/>
</dbReference>
<reference evidence="8 9" key="1">
    <citation type="submission" date="2023-04" db="EMBL/GenBank/DDBJ databases">
        <title>Genome of Basidiobolus ranarum AG-B5.</title>
        <authorList>
            <person name="Stajich J.E."/>
            <person name="Carter-House D."/>
            <person name="Gryganskyi A."/>
        </authorList>
    </citation>
    <scope>NUCLEOTIDE SEQUENCE [LARGE SCALE GENOMIC DNA]</scope>
    <source>
        <strain evidence="8 9">AG-B5</strain>
    </source>
</reference>
<comment type="subcellular location">
    <subcellularLocation>
        <location evidence="1">Membrane</location>
        <topology evidence="1">Multi-pass membrane protein</topology>
    </subcellularLocation>
</comment>
<feature type="transmembrane region" description="Helical" evidence="6">
    <location>
        <begin position="202"/>
        <end position="221"/>
    </location>
</feature>
<keyword evidence="3 6" id="KW-1133">Transmembrane helix</keyword>
<comment type="caution">
    <text evidence="8">The sequence shown here is derived from an EMBL/GenBank/DDBJ whole genome shotgun (WGS) entry which is preliminary data.</text>
</comment>
<gene>
    <name evidence="8" type="ORF">K7432_002926</name>
</gene>
<organism evidence="8 9">
    <name type="scientific">Basidiobolus ranarum</name>
    <dbReference type="NCBI Taxonomy" id="34480"/>
    <lineage>
        <taxon>Eukaryota</taxon>
        <taxon>Fungi</taxon>
        <taxon>Fungi incertae sedis</taxon>
        <taxon>Zoopagomycota</taxon>
        <taxon>Entomophthoromycotina</taxon>
        <taxon>Basidiobolomycetes</taxon>
        <taxon>Basidiobolales</taxon>
        <taxon>Basidiobolaceae</taxon>
        <taxon>Basidiobolus</taxon>
    </lineage>
</organism>
<dbReference type="PANTHER" id="PTHR11132">
    <property type="entry name" value="SOLUTE CARRIER FAMILY 35"/>
    <property type="match status" value="1"/>
</dbReference>
<evidence type="ECO:0000256" key="6">
    <source>
        <dbReference type="SAM" id="Phobius"/>
    </source>
</evidence>
<evidence type="ECO:0000259" key="7">
    <source>
        <dbReference type="Pfam" id="PF03151"/>
    </source>
</evidence>
<feature type="transmembrane region" description="Helical" evidence="6">
    <location>
        <begin position="289"/>
        <end position="309"/>
    </location>
</feature>
<evidence type="ECO:0000256" key="1">
    <source>
        <dbReference type="ARBA" id="ARBA00004141"/>
    </source>
</evidence>
<feature type="compositionally biased region" description="Polar residues" evidence="5">
    <location>
        <begin position="1"/>
        <end position="14"/>
    </location>
</feature>
<dbReference type="Pfam" id="PF03151">
    <property type="entry name" value="TPT"/>
    <property type="match status" value="1"/>
</dbReference>
<feature type="transmembrane region" description="Helical" evidence="6">
    <location>
        <begin position="329"/>
        <end position="351"/>
    </location>
</feature>
<evidence type="ECO:0000313" key="9">
    <source>
        <dbReference type="Proteomes" id="UP001479436"/>
    </source>
</evidence>
<dbReference type="Proteomes" id="UP001479436">
    <property type="component" value="Unassembled WGS sequence"/>
</dbReference>
<dbReference type="InterPro" id="IPR004853">
    <property type="entry name" value="Sugar_P_trans_dom"/>
</dbReference>
<feature type="region of interest" description="Disordered" evidence="5">
    <location>
        <begin position="1"/>
        <end position="48"/>
    </location>
</feature>
<evidence type="ECO:0000313" key="8">
    <source>
        <dbReference type="EMBL" id="KAK9767348.1"/>
    </source>
</evidence>
<evidence type="ECO:0000256" key="4">
    <source>
        <dbReference type="ARBA" id="ARBA00023136"/>
    </source>
</evidence>
<evidence type="ECO:0000256" key="5">
    <source>
        <dbReference type="SAM" id="MobiDB-lite"/>
    </source>
</evidence>
<dbReference type="SUPFAM" id="SSF103481">
    <property type="entry name" value="Multidrug resistance efflux transporter EmrE"/>
    <property type="match status" value="1"/>
</dbReference>
<proteinExistence type="predicted"/>
<feature type="transmembrane region" description="Helical" evidence="6">
    <location>
        <begin position="142"/>
        <end position="161"/>
    </location>
</feature>
<dbReference type="InterPro" id="IPR037185">
    <property type="entry name" value="EmrE-like"/>
</dbReference>
<dbReference type="EMBL" id="JASJQH010000083">
    <property type="protein sequence ID" value="KAK9767348.1"/>
    <property type="molecule type" value="Genomic_DNA"/>
</dbReference>
<feature type="transmembrane region" description="Helical" evidence="6">
    <location>
        <begin position="228"/>
        <end position="245"/>
    </location>
</feature>
<protein>
    <recommendedName>
        <fullName evidence="7">Sugar phosphate transporter domain-containing protein</fullName>
    </recommendedName>
</protein>
<name>A0ABR2X0Q8_9FUNG</name>
<evidence type="ECO:0000256" key="3">
    <source>
        <dbReference type="ARBA" id="ARBA00022989"/>
    </source>
</evidence>
<keyword evidence="2 6" id="KW-0812">Transmembrane</keyword>
<feature type="transmembrane region" description="Helical" evidence="6">
    <location>
        <begin position="173"/>
        <end position="190"/>
    </location>
</feature>
<evidence type="ECO:0000256" key="2">
    <source>
        <dbReference type="ARBA" id="ARBA00022692"/>
    </source>
</evidence>
<keyword evidence="4 6" id="KW-0472">Membrane</keyword>
<feature type="domain" description="Sugar phosphate transporter" evidence="7">
    <location>
        <begin position="107"/>
        <end position="402"/>
    </location>
</feature>
<feature type="transmembrane region" description="Helical" evidence="6">
    <location>
        <begin position="358"/>
        <end position="379"/>
    </location>
</feature>
<feature type="transmembrane region" description="Helical" evidence="6">
    <location>
        <begin position="385"/>
        <end position="404"/>
    </location>
</feature>
<feature type="transmembrane region" description="Helical" evidence="6">
    <location>
        <begin position="251"/>
        <end position="268"/>
    </location>
</feature>